<protein>
    <submittedName>
        <fullName evidence="2">Uncharacterized protein</fullName>
    </submittedName>
</protein>
<organism evidence="2 3">
    <name type="scientific">Vitis vinifera</name>
    <name type="common">Grape</name>
    <dbReference type="NCBI Taxonomy" id="29760"/>
    <lineage>
        <taxon>Eukaryota</taxon>
        <taxon>Viridiplantae</taxon>
        <taxon>Streptophyta</taxon>
        <taxon>Embryophyta</taxon>
        <taxon>Tracheophyta</taxon>
        <taxon>Spermatophyta</taxon>
        <taxon>Magnoliopsida</taxon>
        <taxon>eudicotyledons</taxon>
        <taxon>Gunneridae</taxon>
        <taxon>Pentapetalae</taxon>
        <taxon>rosids</taxon>
        <taxon>Vitales</taxon>
        <taxon>Vitaceae</taxon>
        <taxon>Viteae</taxon>
        <taxon>Vitis</taxon>
    </lineage>
</organism>
<evidence type="ECO:0000256" key="1">
    <source>
        <dbReference type="SAM" id="MobiDB-lite"/>
    </source>
</evidence>
<dbReference type="EMBL" id="QGNW01002647">
    <property type="protein sequence ID" value="RVW13680.1"/>
    <property type="molecule type" value="Genomic_DNA"/>
</dbReference>
<comment type="caution">
    <text evidence="2">The sequence shown here is derived from an EMBL/GenBank/DDBJ whole genome shotgun (WGS) entry which is preliminary data.</text>
</comment>
<feature type="region of interest" description="Disordered" evidence="1">
    <location>
        <begin position="86"/>
        <end position="132"/>
    </location>
</feature>
<evidence type="ECO:0000313" key="3">
    <source>
        <dbReference type="Proteomes" id="UP000288805"/>
    </source>
</evidence>
<proteinExistence type="predicted"/>
<sequence>MPFIILVFSRLASPSLVSHKHFVLNDLLFYKVACLADSEACQTYLEERDKKHKEGTLRQAQVASHLASSFVVRLYAQNKKPVTHPVQKPIFSKEGPSSTKSGLSVEANIVDSGSNDNPPLLAIFSTTRSGNP</sequence>
<dbReference type="Proteomes" id="UP000288805">
    <property type="component" value="Unassembled WGS sequence"/>
</dbReference>
<accession>A0A438BS31</accession>
<evidence type="ECO:0000313" key="2">
    <source>
        <dbReference type="EMBL" id="RVW13680.1"/>
    </source>
</evidence>
<gene>
    <name evidence="2" type="ORF">CK203_094004</name>
</gene>
<name>A0A438BS31_VITVI</name>
<reference evidence="2 3" key="1">
    <citation type="journal article" date="2018" name="PLoS Genet.">
        <title>Population sequencing reveals clonal diversity and ancestral inbreeding in the grapevine cultivar Chardonnay.</title>
        <authorList>
            <person name="Roach M.J."/>
            <person name="Johnson D.L."/>
            <person name="Bohlmann J."/>
            <person name="van Vuuren H.J."/>
            <person name="Jones S.J."/>
            <person name="Pretorius I.S."/>
            <person name="Schmidt S.A."/>
            <person name="Borneman A.R."/>
        </authorList>
    </citation>
    <scope>NUCLEOTIDE SEQUENCE [LARGE SCALE GENOMIC DNA]</scope>
    <source>
        <strain evidence="3">cv. Chardonnay</strain>
        <tissue evidence="2">Leaf</tissue>
    </source>
</reference>
<dbReference type="AlphaFoldDB" id="A0A438BS31"/>